<dbReference type="Gene3D" id="3.40.50.1360">
    <property type="match status" value="1"/>
</dbReference>
<dbReference type="InterPro" id="IPR007324">
    <property type="entry name" value="Sugar-bd_dom_put"/>
</dbReference>
<accession>A0A4Q7TYD3</accession>
<dbReference type="GO" id="GO:0030246">
    <property type="term" value="F:carbohydrate binding"/>
    <property type="evidence" value="ECO:0007669"/>
    <property type="project" value="InterPro"/>
</dbReference>
<keyword evidence="4" id="KW-0804">Transcription</keyword>
<dbReference type="SUPFAM" id="SSF100950">
    <property type="entry name" value="NagB/RpiA/CoA transferase-like"/>
    <property type="match status" value="1"/>
</dbReference>
<keyword evidence="2" id="KW-0805">Transcription regulation</keyword>
<dbReference type="InterPro" id="IPR051054">
    <property type="entry name" value="SorC_transcr_regulators"/>
</dbReference>
<evidence type="ECO:0000256" key="3">
    <source>
        <dbReference type="ARBA" id="ARBA00023125"/>
    </source>
</evidence>
<evidence type="ECO:0000256" key="4">
    <source>
        <dbReference type="ARBA" id="ARBA00023163"/>
    </source>
</evidence>
<comment type="caution">
    <text evidence="6">The sequence shown here is derived from an EMBL/GenBank/DDBJ whole genome shotgun (WGS) entry which is preliminary data.</text>
</comment>
<evidence type="ECO:0000256" key="2">
    <source>
        <dbReference type="ARBA" id="ARBA00023015"/>
    </source>
</evidence>
<dbReference type="AlphaFoldDB" id="A0A4Q7TYD3"/>
<keyword evidence="7" id="KW-1185">Reference proteome</keyword>
<dbReference type="PANTHER" id="PTHR34294:SF1">
    <property type="entry name" value="TRANSCRIPTIONAL REGULATOR LSRR"/>
    <property type="match status" value="1"/>
</dbReference>
<dbReference type="Pfam" id="PF04198">
    <property type="entry name" value="Sugar-bind"/>
    <property type="match status" value="1"/>
</dbReference>
<evidence type="ECO:0000256" key="1">
    <source>
        <dbReference type="ARBA" id="ARBA00010466"/>
    </source>
</evidence>
<proteinExistence type="inferred from homology"/>
<organism evidence="6 7">
    <name type="scientific">Leucobacter luti</name>
    <dbReference type="NCBI Taxonomy" id="340320"/>
    <lineage>
        <taxon>Bacteria</taxon>
        <taxon>Bacillati</taxon>
        <taxon>Actinomycetota</taxon>
        <taxon>Actinomycetes</taxon>
        <taxon>Micrococcales</taxon>
        <taxon>Microbacteriaceae</taxon>
        <taxon>Leucobacter</taxon>
    </lineage>
</organism>
<dbReference type="InterPro" id="IPR037171">
    <property type="entry name" value="NagB/RpiA_transferase-like"/>
</dbReference>
<sequence>MKQDDDTLSVRAAELYYQDDKNQAEIASILGINRWKVGRLLSYAKDRGYVQIEVIHPRARRLPLERELRNVFGLRDAIVVPQAASERESFQRTTVAAAEYLATLRPVPRSLGISWGRTLQQIAADLPDGWTSGIEVIQINGGVTVNRRAGMASSTATAIAQKGGGTVTLLPSPAILEQASTREAIEGDRAVASILEAAREASAYVFSAGAVGGDSVLVSSGYLDPADITRLSELGAVGDVLGRYIDADGNIVDPSLNERTLGLTIADLRAADTAIAVISGRAKWPVCRAVVRSGTCSVLVTDEDCAKNLLKEHTP</sequence>
<dbReference type="Proteomes" id="UP000291832">
    <property type="component" value="Unassembled WGS sequence"/>
</dbReference>
<keyword evidence="3" id="KW-0238">DNA-binding</keyword>
<dbReference type="RefSeq" id="WP_130453776.1">
    <property type="nucleotide sequence ID" value="NZ_QYAG01000001.1"/>
</dbReference>
<dbReference type="OrthoDB" id="186585at2"/>
<name>A0A4Q7TYD3_9MICO</name>
<comment type="similarity">
    <text evidence="1">Belongs to the SorC transcriptional regulatory family.</text>
</comment>
<evidence type="ECO:0000313" key="7">
    <source>
        <dbReference type="Proteomes" id="UP000291832"/>
    </source>
</evidence>
<dbReference type="PANTHER" id="PTHR34294">
    <property type="entry name" value="TRANSCRIPTIONAL REGULATOR-RELATED"/>
    <property type="match status" value="1"/>
</dbReference>
<dbReference type="GO" id="GO:0003677">
    <property type="term" value="F:DNA binding"/>
    <property type="evidence" value="ECO:0007669"/>
    <property type="project" value="UniProtKB-KW"/>
</dbReference>
<evidence type="ECO:0000259" key="5">
    <source>
        <dbReference type="Pfam" id="PF04198"/>
    </source>
</evidence>
<protein>
    <submittedName>
        <fullName evidence="6">Deoxyribonucleoside regulator</fullName>
    </submittedName>
</protein>
<dbReference type="Gene3D" id="1.10.10.60">
    <property type="entry name" value="Homeodomain-like"/>
    <property type="match status" value="1"/>
</dbReference>
<dbReference type="EMBL" id="SHKI01000004">
    <property type="protein sequence ID" value="RZT66165.1"/>
    <property type="molecule type" value="Genomic_DNA"/>
</dbReference>
<feature type="domain" description="Sugar-binding" evidence="5">
    <location>
        <begin position="61"/>
        <end position="311"/>
    </location>
</feature>
<reference evidence="6 7" key="1">
    <citation type="journal article" date="2015" name="Stand. Genomic Sci.">
        <title>Genomic Encyclopedia of Bacterial and Archaeal Type Strains, Phase III: the genomes of soil and plant-associated and newly described type strains.</title>
        <authorList>
            <person name="Whitman W.B."/>
            <person name="Woyke T."/>
            <person name="Klenk H.P."/>
            <person name="Zhou Y."/>
            <person name="Lilburn T.G."/>
            <person name="Beck B.J."/>
            <person name="De Vos P."/>
            <person name="Vandamme P."/>
            <person name="Eisen J.A."/>
            <person name="Garrity G."/>
            <person name="Hugenholtz P."/>
            <person name="Kyrpides N.C."/>
        </authorList>
    </citation>
    <scope>NUCLEOTIDE SEQUENCE [LARGE SCALE GENOMIC DNA]</scope>
    <source>
        <strain evidence="6 7">RF6</strain>
    </source>
</reference>
<gene>
    <name evidence="6" type="ORF">EV139_1594</name>
</gene>
<evidence type="ECO:0000313" key="6">
    <source>
        <dbReference type="EMBL" id="RZT66165.1"/>
    </source>
</evidence>